<dbReference type="InterPro" id="IPR016163">
    <property type="entry name" value="Ald_DH_C"/>
</dbReference>
<feature type="active site" evidence="5">
    <location>
        <position position="272"/>
    </location>
</feature>
<evidence type="ECO:0000256" key="3">
    <source>
        <dbReference type="ARBA" id="ARBA00024226"/>
    </source>
</evidence>
<name>A0A194VZ70_CYTMA</name>
<dbReference type="Proteomes" id="UP000078559">
    <property type="component" value="Chromosome 5"/>
</dbReference>
<dbReference type="InterPro" id="IPR029510">
    <property type="entry name" value="Ald_DH_CS_GLU"/>
</dbReference>
<dbReference type="AlphaFoldDB" id="A0A194VZ70"/>
<keyword evidence="2 6" id="KW-0560">Oxidoreductase</keyword>
<dbReference type="EMBL" id="CM003102">
    <property type="protein sequence ID" value="KUI69546.1"/>
    <property type="molecule type" value="Genomic_DNA"/>
</dbReference>
<dbReference type="CDD" id="cd07106">
    <property type="entry name" value="ALDH_AldA-AAD23400"/>
    <property type="match status" value="1"/>
</dbReference>
<evidence type="ECO:0000256" key="6">
    <source>
        <dbReference type="RuleBase" id="RU003345"/>
    </source>
</evidence>
<dbReference type="OrthoDB" id="310895at2759"/>
<dbReference type="PANTHER" id="PTHR11699">
    <property type="entry name" value="ALDEHYDE DEHYDROGENASE-RELATED"/>
    <property type="match status" value="1"/>
</dbReference>
<dbReference type="InterPro" id="IPR044086">
    <property type="entry name" value="LUC3-like"/>
</dbReference>
<dbReference type="GO" id="GO:0004029">
    <property type="term" value="F:aldehyde dehydrogenase (NAD+) activity"/>
    <property type="evidence" value="ECO:0007669"/>
    <property type="project" value="UniProtKB-EC"/>
</dbReference>
<comment type="similarity">
    <text evidence="1 6">Belongs to the aldehyde dehydrogenase family.</text>
</comment>
<dbReference type="InterPro" id="IPR016161">
    <property type="entry name" value="Ald_DH/histidinol_DH"/>
</dbReference>
<feature type="domain" description="Aldehyde dehydrogenase" evidence="7">
    <location>
        <begin position="49"/>
        <end position="495"/>
    </location>
</feature>
<evidence type="ECO:0000256" key="1">
    <source>
        <dbReference type="ARBA" id="ARBA00009986"/>
    </source>
</evidence>
<dbReference type="SMR" id="A0A194VZ70"/>
<dbReference type="InterPro" id="IPR016162">
    <property type="entry name" value="Ald_DH_N"/>
</dbReference>
<dbReference type="EC" id="1.2.1.3" evidence="3"/>
<organism evidence="8 9">
    <name type="scientific">Cytospora mali</name>
    <name type="common">Apple Valsa canker fungus</name>
    <name type="synonym">Valsa mali</name>
    <dbReference type="NCBI Taxonomy" id="578113"/>
    <lineage>
        <taxon>Eukaryota</taxon>
        <taxon>Fungi</taxon>
        <taxon>Dikarya</taxon>
        <taxon>Ascomycota</taxon>
        <taxon>Pezizomycotina</taxon>
        <taxon>Sordariomycetes</taxon>
        <taxon>Sordariomycetidae</taxon>
        <taxon>Diaporthales</taxon>
        <taxon>Cytosporaceae</taxon>
        <taxon>Cytospora</taxon>
    </lineage>
</organism>
<dbReference type="PROSITE" id="PS00687">
    <property type="entry name" value="ALDEHYDE_DEHYDR_GLU"/>
    <property type="match status" value="1"/>
</dbReference>
<reference evidence="8" key="1">
    <citation type="submission" date="2014-12" db="EMBL/GenBank/DDBJ databases">
        <title>Genome Sequence of Valsa Canker Pathogens Uncovers a Specific Adaption of Colonization on Woody Bark.</title>
        <authorList>
            <person name="Yin Z."/>
            <person name="Liu H."/>
            <person name="Gao X."/>
            <person name="Li Z."/>
            <person name="Song N."/>
            <person name="Ke X."/>
            <person name="Dai Q."/>
            <person name="Wu Y."/>
            <person name="Sun Y."/>
            <person name="Xu J.-R."/>
            <person name="Kang Z.K."/>
            <person name="Wang L."/>
            <person name="Huang L."/>
        </authorList>
    </citation>
    <scope>NUCLEOTIDE SEQUENCE [LARGE SCALE GENOMIC DNA]</scope>
    <source>
        <strain evidence="8">03-8</strain>
    </source>
</reference>
<proteinExistence type="inferred from homology"/>
<accession>A0A194VZ70</accession>
<dbReference type="Pfam" id="PF00171">
    <property type="entry name" value="Aldedh"/>
    <property type="match status" value="1"/>
</dbReference>
<sequence>MATPAVEQVNRRKAQSLLQVKTNHPSEQLAFDYFPGNIINNEVVVTETTRHSINPSTGQPLYEVPVANKDDLDLAVNSAKAAFKKWSKTSFDERAKLLIAFADAIEKYRVEFEILSTKESGKPIAVAKVEIGLTIDFLHAFAKMEIKDEVLEDDDERTIYQTWMPLGVCAGIVPWNWPVLLAVVKIGQALITGNCFIVKPSPYTPYCDLKLGEIGMDIFPPGVLQVLSGDDSIGPLLTEHPGIDMVSFTGSIRTGKLVAQSCSKTLKRFVLELGGNDAAIVCEDVDIAKCVPTIASSAFYQSGQICMDVKRIYIHEKIYDEFRDAIVQFTKDNIKTGDAFGQDTFVGPLQNKMQFDLVKGMYEDIQRCGWKTALEGKVHHDKSGYYVEPAIIDNPPDDSRVVVEEPFGPIIPLLKWSDEEDVITRANSSNTGLGASVWSKDVAKAEKIARELSAGSVWVNAHFQVSPNVSFGGHKESGFGTELGVDGLKQYTNPRSLWVFKKTF</sequence>
<evidence type="ECO:0000313" key="9">
    <source>
        <dbReference type="Proteomes" id="UP000078559"/>
    </source>
</evidence>
<dbReference type="FunFam" id="3.40.309.10:FF:000009">
    <property type="entry name" value="Aldehyde dehydrogenase A"/>
    <property type="match status" value="1"/>
</dbReference>
<dbReference type="FunFam" id="3.40.605.10:FF:000007">
    <property type="entry name" value="NAD/NADP-dependent betaine aldehyde dehydrogenase"/>
    <property type="match status" value="1"/>
</dbReference>
<dbReference type="Gene3D" id="3.40.605.10">
    <property type="entry name" value="Aldehyde Dehydrogenase, Chain A, domain 1"/>
    <property type="match status" value="1"/>
</dbReference>
<protein>
    <recommendedName>
        <fullName evidence="3">aldehyde dehydrogenase (NAD(+))</fullName>
        <ecNumber evidence="3">1.2.1.3</ecNumber>
    </recommendedName>
</protein>
<evidence type="ECO:0000256" key="2">
    <source>
        <dbReference type="ARBA" id="ARBA00023002"/>
    </source>
</evidence>
<evidence type="ECO:0000259" key="7">
    <source>
        <dbReference type="Pfam" id="PF00171"/>
    </source>
</evidence>
<dbReference type="InterPro" id="IPR015590">
    <property type="entry name" value="Aldehyde_DH_dom"/>
</dbReference>
<evidence type="ECO:0000256" key="5">
    <source>
        <dbReference type="PROSITE-ProRule" id="PRU10007"/>
    </source>
</evidence>
<keyword evidence="9" id="KW-1185">Reference proteome</keyword>
<evidence type="ECO:0000256" key="4">
    <source>
        <dbReference type="ARBA" id="ARBA00049194"/>
    </source>
</evidence>
<evidence type="ECO:0000313" key="8">
    <source>
        <dbReference type="EMBL" id="KUI69546.1"/>
    </source>
</evidence>
<gene>
    <name evidence="8" type="ORF">VM1G_05263</name>
</gene>
<dbReference type="Gene3D" id="3.40.309.10">
    <property type="entry name" value="Aldehyde Dehydrogenase, Chain A, domain 2"/>
    <property type="match status" value="1"/>
</dbReference>
<dbReference type="SUPFAM" id="SSF53720">
    <property type="entry name" value="ALDH-like"/>
    <property type="match status" value="1"/>
</dbReference>
<comment type="catalytic activity">
    <reaction evidence="4">
        <text>an aldehyde + NAD(+) + H2O = a carboxylate + NADH + 2 H(+)</text>
        <dbReference type="Rhea" id="RHEA:16185"/>
        <dbReference type="ChEBI" id="CHEBI:15377"/>
        <dbReference type="ChEBI" id="CHEBI:15378"/>
        <dbReference type="ChEBI" id="CHEBI:17478"/>
        <dbReference type="ChEBI" id="CHEBI:29067"/>
        <dbReference type="ChEBI" id="CHEBI:57540"/>
        <dbReference type="ChEBI" id="CHEBI:57945"/>
        <dbReference type="EC" id="1.2.1.3"/>
    </reaction>
</comment>